<dbReference type="InterPro" id="IPR027954">
    <property type="entry name" value="Transcobalamin-like_C"/>
</dbReference>
<protein>
    <recommendedName>
        <fullName evidence="2">Transcobalamin-like C-terminal domain-containing protein</fullName>
    </recommendedName>
</protein>
<evidence type="ECO:0000259" key="2">
    <source>
        <dbReference type="Pfam" id="PF14478"/>
    </source>
</evidence>
<evidence type="ECO:0000313" key="4">
    <source>
        <dbReference type="Proteomes" id="UP000286045"/>
    </source>
</evidence>
<keyword evidence="1" id="KW-0732">Signal</keyword>
<organism evidence="3 4">
    <name type="scientific">Xylaria grammica</name>
    <dbReference type="NCBI Taxonomy" id="363999"/>
    <lineage>
        <taxon>Eukaryota</taxon>
        <taxon>Fungi</taxon>
        <taxon>Dikarya</taxon>
        <taxon>Ascomycota</taxon>
        <taxon>Pezizomycotina</taxon>
        <taxon>Sordariomycetes</taxon>
        <taxon>Xylariomycetidae</taxon>
        <taxon>Xylariales</taxon>
        <taxon>Xylariaceae</taxon>
        <taxon>Xylaria</taxon>
    </lineage>
</organism>
<dbReference type="Proteomes" id="UP000286045">
    <property type="component" value="Unassembled WGS sequence"/>
</dbReference>
<evidence type="ECO:0000313" key="3">
    <source>
        <dbReference type="EMBL" id="RWA09255.1"/>
    </source>
</evidence>
<evidence type="ECO:0000256" key="1">
    <source>
        <dbReference type="SAM" id="SignalP"/>
    </source>
</evidence>
<reference evidence="3 4" key="1">
    <citation type="submission" date="2018-12" db="EMBL/GenBank/DDBJ databases">
        <title>Draft genome sequence of Xylaria grammica IHI A82.</title>
        <authorList>
            <person name="Buettner E."/>
            <person name="Kellner H."/>
        </authorList>
    </citation>
    <scope>NUCLEOTIDE SEQUENCE [LARGE SCALE GENOMIC DNA]</scope>
    <source>
        <strain evidence="3 4">IHI A82</strain>
    </source>
</reference>
<sequence>MYAMGIIQLILLATCIAASPAADKSPRGRLAPIPSCGVSFTAYPTASTSGSVTCPSTVPTPSSNARLRIEGNDAEGTIFEDCIVAGPREVTTPSGGTHECDGTNNGAHLTPGTVPTAQLDAAAQLAGFSYDGTYTPAYEDYFITRIGASAQNGAQYWGVSVNGQLTPVGGCQFEVGNGDSTLFAFDAFNKVSYLKLTPEFAVAEAGSGTVTVTVTDSLTGGLEAGARVGDQYTGVNGDAAITVPNEPGCYKFKATRPGALRSNTFYLTVVEAF</sequence>
<gene>
    <name evidence="3" type="ORF">EKO27_g5860</name>
</gene>
<dbReference type="Gene3D" id="2.170.130.30">
    <property type="match status" value="1"/>
</dbReference>
<keyword evidence="4" id="KW-1185">Reference proteome</keyword>
<dbReference type="Pfam" id="PF14478">
    <property type="entry name" value="DUF4430"/>
    <property type="match status" value="1"/>
</dbReference>
<feature type="signal peptide" evidence="1">
    <location>
        <begin position="1"/>
        <end position="21"/>
    </location>
</feature>
<name>A0A439D4B2_9PEZI</name>
<dbReference type="EMBL" id="RYZI01000162">
    <property type="protein sequence ID" value="RWA09255.1"/>
    <property type="molecule type" value="Genomic_DNA"/>
</dbReference>
<feature type="chain" id="PRO_5019353945" description="Transcobalamin-like C-terminal domain-containing protein" evidence="1">
    <location>
        <begin position="22"/>
        <end position="273"/>
    </location>
</feature>
<comment type="caution">
    <text evidence="3">The sequence shown here is derived from an EMBL/GenBank/DDBJ whole genome shotgun (WGS) entry which is preliminary data.</text>
</comment>
<dbReference type="AlphaFoldDB" id="A0A439D4B2"/>
<proteinExistence type="predicted"/>
<accession>A0A439D4B2</accession>
<feature type="domain" description="Transcobalamin-like C-terminal" evidence="2">
    <location>
        <begin position="136"/>
        <end position="186"/>
    </location>
</feature>